<dbReference type="Proteomes" id="UP000464389">
    <property type="component" value="Chromosome"/>
</dbReference>
<reference evidence="1 2" key="1">
    <citation type="submission" date="2020-01" db="EMBL/GenBank/DDBJ databases">
        <title>Bactrocera dorsalis gut bacteria genome.</title>
        <authorList>
            <person name="Zhang H."/>
            <person name="Cai Z."/>
        </authorList>
    </citation>
    <scope>NUCLEOTIDE SEQUENCE [LARGE SCALE GENOMIC DNA]</scope>
    <source>
        <strain evidence="1 2">BD177</strain>
    </source>
</reference>
<proteinExistence type="predicted"/>
<accession>A0A6P1UWJ8</accession>
<dbReference type="EMBL" id="CP048108">
    <property type="protein sequence ID" value="QHS45689.1"/>
    <property type="molecule type" value="Genomic_DNA"/>
</dbReference>
<evidence type="ECO:0000313" key="1">
    <source>
        <dbReference type="EMBL" id="QHS45689.1"/>
    </source>
</evidence>
<sequence length="94" mass="11129">MSELRYSVCAVLFLFSFSVFSTELLDEYSNKYPWLKDDLSDYELKGYQLNMSGVWEDDFPKEAEKQRVECNKSFKDSDCEILMNAFRIGYFGKK</sequence>
<organism evidence="1 2">
    <name type="scientific">Klebsiella michiganensis</name>
    <dbReference type="NCBI Taxonomy" id="1134687"/>
    <lineage>
        <taxon>Bacteria</taxon>
        <taxon>Pseudomonadati</taxon>
        <taxon>Pseudomonadota</taxon>
        <taxon>Gammaproteobacteria</taxon>
        <taxon>Enterobacterales</taxon>
        <taxon>Enterobacteriaceae</taxon>
        <taxon>Klebsiella/Raoultella group</taxon>
        <taxon>Klebsiella</taxon>
    </lineage>
</organism>
<dbReference type="RefSeq" id="WP_049105829.1">
    <property type="nucleotide sequence ID" value="NZ_CABGZJ010000031.1"/>
</dbReference>
<dbReference type="AlphaFoldDB" id="A0A6P1UWJ8"/>
<gene>
    <name evidence="1" type="ORF">GW952_08810</name>
</gene>
<evidence type="ECO:0000313" key="2">
    <source>
        <dbReference type="Proteomes" id="UP000464389"/>
    </source>
</evidence>
<protein>
    <submittedName>
        <fullName evidence="1">Uncharacterized protein</fullName>
    </submittedName>
</protein>
<name>A0A6P1UWJ8_9ENTR</name>